<keyword evidence="3 7" id="KW-0813">Transport</keyword>
<comment type="subcellular location">
    <subcellularLocation>
        <location evidence="1">Membrane</location>
        <topology evidence="1">Multi-pass membrane protein</topology>
    </subcellularLocation>
</comment>
<feature type="transmembrane region" description="Helical" evidence="8">
    <location>
        <begin position="150"/>
        <end position="170"/>
    </location>
</feature>
<dbReference type="GO" id="GO:0005886">
    <property type="term" value="C:plasma membrane"/>
    <property type="evidence" value="ECO:0007669"/>
    <property type="project" value="TreeGrafter"/>
</dbReference>
<dbReference type="InterPro" id="IPR022357">
    <property type="entry name" value="MIP_CS"/>
</dbReference>
<dbReference type="GO" id="GO:0015254">
    <property type="term" value="F:glycerol channel activity"/>
    <property type="evidence" value="ECO:0007669"/>
    <property type="project" value="TreeGrafter"/>
</dbReference>
<feature type="transmembrane region" description="Helical" evidence="8">
    <location>
        <begin position="88"/>
        <end position="107"/>
    </location>
</feature>
<dbReference type="InterPro" id="IPR023271">
    <property type="entry name" value="Aquaporin-like"/>
</dbReference>
<organism evidence="9 10">
    <name type="scientific">Gemella haemolysans M341</name>
    <dbReference type="NCBI Taxonomy" id="562981"/>
    <lineage>
        <taxon>Bacteria</taxon>
        <taxon>Bacillati</taxon>
        <taxon>Bacillota</taxon>
        <taxon>Bacilli</taxon>
        <taxon>Bacillales</taxon>
        <taxon>Gemellaceae</taxon>
        <taxon>Gemella</taxon>
    </lineage>
</organism>
<dbReference type="PRINTS" id="PR00783">
    <property type="entry name" value="MINTRINSICP"/>
</dbReference>
<sequence length="270" mass="29053">MEKYSLKNDFLGEVIGSFILVLFGTGSVAAAVLYDAHQSLFQIGMLWAFAVTFGIYMTRNLSNAHFNPAVSVAMVLTGRMSAKRLPTYIAGQFIGALLGSLVMYGIYSSSIAQFEAKKNIVRGTFESVATAKMFGEYYNQPGGYNISMPVAFAAEALGTFLLVLIIFLFTEGANVGRPSDNMAPVQIGLTVGSLLCLLATITQAGMNPTRDFAPRLVAWAFGWGSAAFPDASGGFFWVYILGPIVGGVLAGYLFTKVLEPALKRQNELNK</sequence>
<evidence type="ECO:0000256" key="5">
    <source>
        <dbReference type="ARBA" id="ARBA00022989"/>
    </source>
</evidence>
<evidence type="ECO:0000313" key="9">
    <source>
        <dbReference type="EMBL" id="EGF88283.1"/>
    </source>
</evidence>
<feature type="transmembrane region" description="Helical" evidence="8">
    <location>
        <begin position="182"/>
        <end position="200"/>
    </location>
</feature>
<keyword evidence="4 7" id="KW-0812">Transmembrane</keyword>
<dbReference type="PROSITE" id="PS00221">
    <property type="entry name" value="MIP"/>
    <property type="match status" value="1"/>
</dbReference>
<dbReference type="SUPFAM" id="SSF81338">
    <property type="entry name" value="Aquaporin-like"/>
    <property type="match status" value="1"/>
</dbReference>
<comment type="similarity">
    <text evidence="2 7">Belongs to the MIP/aquaporin (TC 1.A.8) family.</text>
</comment>
<gene>
    <name evidence="9" type="ORF">HMPREF0428_01107</name>
</gene>
<dbReference type="InterPro" id="IPR050363">
    <property type="entry name" value="MIP/Aquaporin"/>
</dbReference>
<keyword evidence="6 8" id="KW-0472">Membrane</keyword>
<evidence type="ECO:0000256" key="3">
    <source>
        <dbReference type="ARBA" id="ARBA00022448"/>
    </source>
</evidence>
<evidence type="ECO:0000256" key="8">
    <source>
        <dbReference type="SAM" id="Phobius"/>
    </source>
</evidence>
<dbReference type="GO" id="GO:0015250">
    <property type="term" value="F:water channel activity"/>
    <property type="evidence" value="ECO:0007669"/>
    <property type="project" value="TreeGrafter"/>
</dbReference>
<feature type="transmembrane region" description="Helical" evidence="8">
    <location>
        <begin position="40"/>
        <end position="57"/>
    </location>
</feature>
<feature type="transmembrane region" description="Helical" evidence="8">
    <location>
        <begin position="234"/>
        <end position="254"/>
    </location>
</feature>
<evidence type="ECO:0008006" key="11">
    <source>
        <dbReference type="Google" id="ProtNLM"/>
    </source>
</evidence>
<reference evidence="9 10" key="1">
    <citation type="submission" date="2011-03" db="EMBL/GenBank/DDBJ databases">
        <title>The Genome Sequence of Gemella haemolysans M341.</title>
        <authorList>
            <consortium name="The Broad Institute Genome Sequencing Platform"/>
            <consortium name="The Broad Institute Genome Sequencing Center for Infectious Disease"/>
            <person name="Earl A."/>
            <person name="Ward D."/>
            <person name="Feldgarden M."/>
            <person name="Gevers D."/>
            <person name="Sibley C.D."/>
            <person name="Field T.R."/>
            <person name="Grinwis M."/>
            <person name="Eshaghurshan C.S."/>
            <person name="Surette M.G."/>
            <person name="Young S.K."/>
            <person name="Zeng Q."/>
            <person name="Gargeya S."/>
            <person name="Fitzgerald M."/>
            <person name="Haas B."/>
            <person name="Abouelleil A."/>
            <person name="Alvarado L."/>
            <person name="Arachchi H.M."/>
            <person name="Berlin A."/>
            <person name="Brown A."/>
            <person name="Chapman S.B."/>
            <person name="Chen Z."/>
            <person name="Dunbar C."/>
            <person name="Freedman E."/>
            <person name="Gearin G."/>
            <person name="Gellesch M."/>
            <person name="Goldberg J."/>
            <person name="Griggs A."/>
            <person name="Gujja S."/>
            <person name="Heilman E.R."/>
            <person name="Heiman D."/>
            <person name="Howarth C."/>
            <person name="Larson L."/>
            <person name="Lui A."/>
            <person name="MacDonald P.J.P."/>
            <person name="Mehta T."/>
            <person name="Montmayeur A."/>
            <person name="Murphy C."/>
            <person name="Neiman D."/>
            <person name="Pearson M."/>
            <person name="Priest M."/>
            <person name="Roberts A."/>
            <person name="Saif S."/>
            <person name="Shea T."/>
            <person name="Shenoy N."/>
            <person name="Sisk P."/>
            <person name="Stolte C."/>
            <person name="Sykes S."/>
            <person name="White J."/>
            <person name="Yandava C."/>
            <person name="Wortman J."/>
            <person name="Nusbaum C."/>
            <person name="Birren B."/>
        </authorList>
    </citation>
    <scope>NUCLEOTIDE SEQUENCE [LARGE SCALE GENOMIC DNA]</scope>
    <source>
        <strain evidence="9 10">M341</strain>
    </source>
</reference>
<keyword evidence="5 8" id="KW-1133">Transmembrane helix</keyword>
<feature type="transmembrane region" description="Helical" evidence="8">
    <location>
        <begin position="12"/>
        <end position="34"/>
    </location>
</feature>
<comment type="caution">
    <text evidence="9">The sequence shown here is derived from an EMBL/GenBank/DDBJ whole genome shotgun (WGS) entry which is preliminary data.</text>
</comment>
<protein>
    <recommendedName>
        <fullName evidence="11">MIP family channel protein</fullName>
    </recommendedName>
</protein>
<dbReference type="Gene3D" id="1.20.1080.10">
    <property type="entry name" value="Glycerol uptake facilitator protein"/>
    <property type="match status" value="1"/>
</dbReference>
<dbReference type="PANTHER" id="PTHR43829:SF9">
    <property type="entry name" value="AQUAPORIN-9"/>
    <property type="match status" value="1"/>
</dbReference>
<dbReference type="Proteomes" id="UP000004773">
    <property type="component" value="Unassembled WGS sequence"/>
</dbReference>
<proteinExistence type="inferred from homology"/>
<evidence type="ECO:0000313" key="10">
    <source>
        <dbReference type="Proteomes" id="UP000004773"/>
    </source>
</evidence>
<evidence type="ECO:0000256" key="4">
    <source>
        <dbReference type="ARBA" id="ARBA00022692"/>
    </source>
</evidence>
<name>A0AA87AZX9_9BACL</name>
<evidence type="ECO:0000256" key="2">
    <source>
        <dbReference type="ARBA" id="ARBA00006175"/>
    </source>
</evidence>
<evidence type="ECO:0000256" key="1">
    <source>
        <dbReference type="ARBA" id="ARBA00004141"/>
    </source>
</evidence>
<dbReference type="EMBL" id="ACRO01000017">
    <property type="protein sequence ID" value="EGF88283.1"/>
    <property type="molecule type" value="Genomic_DNA"/>
</dbReference>
<dbReference type="PANTHER" id="PTHR43829">
    <property type="entry name" value="AQUAPORIN OR AQUAGLYCEROPORIN RELATED"/>
    <property type="match status" value="1"/>
</dbReference>
<dbReference type="RefSeq" id="WP_003147206.1">
    <property type="nucleotide sequence ID" value="NZ_GL883583.1"/>
</dbReference>
<dbReference type="AlphaFoldDB" id="A0AA87AZX9"/>
<accession>A0AA87AZX9</accession>
<dbReference type="InterPro" id="IPR000425">
    <property type="entry name" value="MIP"/>
</dbReference>
<evidence type="ECO:0000256" key="7">
    <source>
        <dbReference type="RuleBase" id="RU000477"/>
    </source>
</evidence>
<dbReference type="Pfam" id="PF00230">
    <property type="entry name" value="MIP"/>
    <property type="match status" value="1"/>
</dbReference>
<evidence type="ECO:0000256" key="6">
    <source>
        <dbReference type="ARBA" id="ARBA00023136"/>
    </source>
</evidence>
<dbReference type="NCBIfam" id="TIGR00861">
    <property type="entry name" value="MIP"/>
    <property type="match status" value="1"/>
</dbReference>